<dbReference type="PANTHER" id="PTHR30576">
    <property type="entry name" value="COLANIC BIOSYNTHESIS UDP-GLUCOSE LIPID CARRIER TRANSFERASE"/>
    <property type="match status" value="1"/>
</dbReference>
<dbReference type="OrthoDB" id="9808602at2"/>
<comment type="subcellular location">
    <subcellularLocation>
        <location evidence="1">Membrane</location>
        <topology evidence="1">Multi-pass membrane protein</topology>
    </subcellularLocation>
</comment>
<dbReference type="Pfam" id="PF02397">
    <property type="entry name" value="Bac_transf"/>
    <property type="match status" value="1"/>
</dbReference>
<dbReference type="Proteomes" id="UP000473885">
    <property type="component" value="Unassembled WGS sequence"/>
</dbReference>
<keyword evidence="4 7" id="KW-0812">Transmembrane</keyword>
<accession>A0A6M0R7L7</accession>
<evidence type="ECO:0000256" key="2">
    <source>
        <dbReference type="ARBA" id="ARBA00006464"/>
    </source>
</evidence>
<comment type="caution">
    <text evidence="9">The sequence shown here is derived from an EMBL/GenBank/DDBJ whole genome shotgun (WGS) entry which is preliminary data.</text>
</comment>
<evidence type="ECO:0000256" key="7">
    <source>
        <dbReference type="SAM" id="Phobius"/>
    </source>
</evidence>
<evidence type="ECO:0000313" key="10">
    <source>
        <dbReference type="Proteomes" id="UP000473885"/>
    </source>
</evidence>
<feature type="domain" description="Bacterial sugar transferase" evidence="8">
    <location>
        <begin position="24"/>
        <end position="212"/>
    </location>
</feature>
<evidence type="ECO:0000256" key="1">
    <source>
        <dbReference type="ARBA" id="ARBA00004141"/>
    </source>
</evidence>
<keyword evidence="10" id="KW-1185">Reference proteome</keyword>
<feature type="transmembrane region" description="Helical" evidence="7">
    <location>
        <begin position="26"/>
        <end position="50"/>
    </location>
</feature>
<protein>
    <submittedName>
        <fullName evidence="9">Exopolysaccharide biosynthesis polyprenyl glycosylphosphotransferase</fullName>
    </submittedName>
</protein>
<evidence type="ECO:0000256" key="5">
    <source>
        <dbReference type="ARBA" id="ARBA00022989"/>
    </source>
</evidence>
<sequence length="217" mass="24971">MEFNMPLIDIEKDIERKKIQFIIKRFCDIALSLVGIVILSPIYLILSILIKIDSKGPVLFKQVRVGKDNKNFVIYKFRTMIVNADKKRDVALEIDDISNFVFQSKSDNRVTNMGKFLRKTSLDEIPQLFNVLKGEMSLVGPRPEIPDVVKHYLPEYNQRLLVLPGITGLAQISGRGEIELGRTIYYDLQYIKKFSVGFDVKILFKTVFKVFKSEGAF</sequence>
<proteinExistence type="inferred from homology"/>
<comment type="similarity">
    <text evidence="2">Belongs to the bacterial sugar transferase family.</text>
</comment>
<reference evidence="9 10" key="1">
    <citation type="submission" date="2019-04" db="EMBL/GenBank/DDBJ databases">
        <title>Genome sequencing of Clostridium botulinum Groups I-IV and Clostridium butyricum.</title>
        <authorList>
            <person name="Brunt J."/>
            <person name="Van Vliet A.H.M."/>
            <person name="Stringer S.C."/>
            <person name="Carter A.T."/>
            <person name="Peck M.W."/>
        </authorList>
    </citation>
    <scope>NUCLEOTIDE SEQUENCE [LARGE SCALE GENOMIC DNA]</scope>
    <source>
        <strain evidence="9 10">IFR 18/094</strain>
    </source>
</reference>
<keyword evidence="5 7" id="KW-1133">Transmembrane helix</keyword>
<evidence type="ECO:0000256" key="6">
    <source>
        <dbReference type="ARBA" id="ARBA00023136"/>
    </source>
</evidence>
<dbReference type="InterPro" id="IPR017475">
    <property type="entry name" value="EPS_sugar_tfrase"/>
</dbReference>
<evidence type="ECO:0000256" key="3">
    <source>
        <dbReference type="ARBA" id="ARBA00022679"/>
    </source>
</evidence>
<keyword evidence="6 7" id="KW-0472">Membrane</keyword>
<evidence type="ECO:0000259" key="8">
    <source>
        <dbReference type="Pfam" id="PF02397"/>
    </source>
</evidence>
<gene>
    <name evidence="9" type="ORF">FDF74_00100</name>
</gene>
<organism evidence="9 10">
    <name type="scientific">Clostridium niameyense</name>
    <dbReference type="NCBI Taxonomy" id="1622073"/>
    <lineage>
        <taxon>Bacteria</taxon>
        <taxon>Bacillati</taxon>
        <taxon>Bacillota</taxon>
        <taxon>Clostridia</taxon>
        <taxon>Eubacteriales</taxon>
        <taxon>Clostridiaceae</taxon>
        <taxon>Clostridium</taxon>
    </lineage>
</organism>
<dbReference type="InterPro" id="IPR003362">
    <property type="entry name" value="Bact_transf"/>
</dbReference>
<evidence type="ECO:0000256" key="4">
    <source>
        <dbReference type="ARBA" id="ARBA00022692"/>
    </source>
</evidence>
<dbReference type="GO" id="GO:0016020">
    <property type="term" value="C:membrane"/>
    <property type="evidence" value="ECO:0007669"/>
    <property type="project" value="UniProtKB-SubCell"/>
</dbReference>
<dbReference type="GO" id="GO:0016780">
    <property type="term" value="F:phosphotransferase activity, for other substituted phosphate groups"/>
    <property type="evidence" value="ECO:0007669"/>
    <property type="project" value="TreeGrafter"/>
</dbReference>
<dbReference type="EMBL" id="SXDP01000001">
    <property type="protein sequence ID" value="NEZ45609.1"/>
    <property type="molecule type" value="Genomic_DNA"/>
</dbReference>
<keyword evidence="3 9" id="KW-0808">Transferase</keyword>
<evidence type="ECO:0000313" key="9">
    <source>
        <dbReference type="EMBL" id="NEZ45609.1"/>
    </source>
</evidence>
<dbReference type="NCBIfam" id="TIGR03025">
    <property type="entry name" value="EPS_sugtrans"/>
    <property type="match status" value="1"/>
</dbReference>
<name>A0A6M0R7L7_9CLOT</name>
<dbReference type="AlphaFoldDB" id="A0A6M0R7L7"/>
<dbReference type="RefSeq" id="WP_050606731.1">
    <property type="nucleotide sequence ID" value="NZ_CABKUB010000006.1"/>
</dbReference>
<dbReference type="PANTHER" id="PTHR30576:SF0">
    <property type="entry name" value="UNDECAPRENYL-PHOSPHATE N-ACETYLGALACTOSAMINYL 1-PHOSPHATE TRANSFERASE-RELATED"/>
    <property type="match status" value="1"/>
</dbReference>